<dbReference type="Proteomes" id="UP000283380">
    <property type="component" value="Unassembled WGS sequence"/>
</dbReference>
<dbReference type="SUPFAM" id="SSF56349">
    <property type="entry name" value="DNA breaking-rejoining enzymes"/>
    <property type="match status" value="1"/>
</dbReference>
<comment type="caution">
    <text evidence="5">The sequence shown here is derived from an EMBL/GenBank/DDBJ whole genome shotgun (WGS) entry which is preliminary data.</text>
</comment>
<gene>
    <name evidence="5" type="ORF">DS834_06665</name>
</gene>
<keyword evidence="2" id="KW-0238">DNA-binding</keyword>
<evidence type="ECO:0000259" key="4">
    <source>
        <dbReference type="PROSITE" id="PS51898"/>
    </source>
</evidence>
<dbReference type="InterPro" id="IPR002104">
    <property type="entry name" value="Integrase_catalytic"/>
</dbReference>
<dbReference type="InterPro" id="IPR050090">
    <property type="entry name" value="Tyrosine_recombinase_XerCD"/>
</dbReference>
<dbReference type="EMBL" id="QOCU01000007">
    <property type="protein sequence ID" value="RHW50326.1"/>
    <property type="molecule type" value="Genomic_DNA"/>
</dbReference>
<organism evidence="5 6">
    <name type="scientific">Lactobacillus bombicola</name>
    <dbReference type="NCBI Taxonomy" id="1505723"/>
    <lineage>
        <taxon>Bacteria</taxon>
        <taxon>Bacillati</taxon>
        <taxon>Bacillota</taxon>
        <taxon>Bacilli</taxon>
        <taxon>Lactobacillales</taxon>
        <taxon>Lactobacillaceae</taxon>
        <taxon>Lactobacillus</taxon>
    </lineage>
</organism>
<accession>A0ABX9LWF1</accession>
<dbReference type="PANTHER" id="PTHR30349:SF41">
    <property type="entry name" value="INTEGRASE_RECOMBINASE PROTEIN MJ0367-RELATED"/>
    <property type="match status" value="1"/>
</dbReference>
<dbReference type="Gene3D" id="1.10.443.10">
    <property type="entry name" value="Intergrase catalytic core"/>
    <property type="match status" value="1"/>
</dbReference>
<dbReference type="Pfam" id="PF00589">
    <property type="entry name" value="Phage_integrase"/>
    <property type="match status" value="1"/>
</dbReference>
<evidence type="ECO:0000256" key="2">
    <source>
        <dbReference type="ARBA" id="ARBA00023125"/>
    </source>
</evidence>
<reference evidence="5 6" key="1">
    <citation type="submission" date="2018-07" db="EMBL/GenBank/DDBJ databases">
        <title>Genome sequences of six Lactobacillus spp. isolated from bumble bee guts.</title>
        <authorList>
            <person name="Motta E.V.S."/>
            <person name="Moran N.A."/>
        </authorList>
    </citation>
    <scope>NUCLEOTIDE SEQUENCE [LARGE SCALE GENOMIC DNA]</scope>
    <source>
        <strain evidence="5 6">BI-4G</strain>
    </source>
</reference>
<name>A0ABX9LWF1_9LACO</name>
<evidence type="ECO:0000313" key="6">
    <source>
        <dbReference type="Proteomes" id="UP000283380"/>
    </source>
</evidence>
<proteinExistence type="inferred from homology"/>
<dbReference type="PROSITE" id="PS51898">
    <property type="entry name" value="TYR_RECOMBINASE"/>
    <property type="match status" value="1"/>
</dbReference>
<comment type="similarity">
    <text evidence="1">Belongs to the 'phage' integrase family.</text>
</comment>
<sequence length="239" mass="28052">MKFFRRDEWALPAKKYVFTNDEINKIEAEIYRQLNATSVSYWTTRIAILIALQTGMRPQEIQGLKWSNLVDDGRYKVFRINNSWNEKEKQFNGHLKSRPKGEFRLTLPLPEPLLQLLEKFKHCQNSFLFEHDMANKSDLIMLNIKDYRLCALGYPIVQHSMNDMLKELCDKIGINSKDCNISMYTCRHTVATKLGNTPGMSYPWAANRMGHTVKMFMKTYVHVDEDRNVEMSDLIMNDN</sequence>
<protein>
    <recommendedName>
        <fullName evidence="4">Tyr recombinase domain-containing protein</fullName>
    </recommendedName>
</protein>
<dbReference type="InterPro" id="IPR013762">
    <property type="entry name" value="Integrase-like_cat_sf"/>
</dbReference>
<keyword evidence="3" id="KW-0233">DNA recombination</keyword>
<dbReference type="PANTHER" id="PTHR30349">
    <property type="entry name" value="PHAGE INTEGRASE-RELATED"/>
    <property type="match status" value="1"/>
</dbReference>
<feature type="domain" description="Tyr recombinase" evidence="4">
    <location>
        <begin position="13"/>
        <end position="233"/>
    </location>
</feature>
<evidence type="ECO:0000256" key="1">
    <source>
        <dbReference type="ARBA" id="ARBA00008857"/>
    </source>
</evidence>
<evidence type="ECO:0000256" key="3">
    <source>
        <dbReference type="ARBA" id="ARBA00023172"/>
    </source>
</evidence>
<dbReference type="InterPro" id="IPR011010">
    <property type="entry name" value="DNA_brk_join_enz"/>
</dbReference>
<keyword evidence="6" id="KW-1185">Reference proteome</keyword>
<evidence type="ECO:0000313" key="5">
    <source>
        <dbReference type="EMBL" id="RHW50326.1"/>
    </source>
</evidence>